<organism evidence="2 3">
    <name type="scientific">Paraburkholderia terrae</name>
    <dbReference type="NCBI Taxonomy" id="311230"/>
    <lineage>
        <taxon>Bacteria</taxon>
        <taxon>Pseudomonadati</taxon>
        <taxon>Pseudomonadota</taxon>
        <taxon>Betaproteobacteria</taxon>
        <taxon>Burkholderiales</taxon>
        <taxon>Burkholderiaceae</taxon>
        <taxon>Paraburkholderia</taxon>
    </lineage>
</organism>
<evidence type="ECO:0000256" key="1">
    <source>
        <dbReference type="SAM" id="MobiDB-lite"/>
    </source>
</evidence>
<dbReference type="EMBL" id="AP024957">
    <property type="protein sequence ID" value="BCZ82970.1"/>
    <property type="molecule type" value="Genomic_DNA"/>
</dbReference>
<evidence type="ECO:0000313" key="3">
    <source>
        <dbReference type="Proteomes" id="UP001319874"/>
    </source>
</evidence>
<protein>
    <submittedName>
        <fullName evidence="2">Uncharacterized protein</fullName>
    </submittedName>
</protein>
<dbReference type="Proteomes" id="UP001319874">
    <property type="component" value="Chromosome 3"/>
</dbReference>
<evidence type="ECO:0000313" key="2">
    <source>
        <dbReference type="EMBL" id="BCZ82970.1"/>
    </source>
</evidence>
<feature type="region of interest" description="Disordered" evidence="1">
    <location>
        <begin position="29"/>
        <end position="48"/>
    </location>
</feature>
<keyword evidence="3" id="KW-1185">Reference proteome</keyword>
<gene>
    <name evidence="2" type="ORF">PTKU64_66450</name>
</gene>
<accession>A0ABN6JPV3</accession>
<name>A0ABN6JPV3_9BURK</name>
<sequence>MQSLTGRQTAFMCLPRLSVCIKIESTHPDQAIPMTDDTDPDKLKGPGGLTLRQIHEQVQKSVERDRQEQASRNTVATQRTRWQRWVRYVWGRSGRR</sequence>
<reference evidence="2 3" key="1">
    <citation type="journal article" date="2022" name="Front. Microbiol.">
        <title>Identification and characterization of a novel class of self-sufficient cytochrome P450 hydroxylase involved in cyclohexanecarboxylate degradation in Paraburkholderia terrae strain KU-64.</title>
        <authorList>
            <person name="Yamamoto T."/>
            <person name="Hasegawa Y."/>
            <person name="Iwaki H."/>
        </authorList>
    </citation>
    <scope>NUCLEOTIDE SEQUENCE [LARGE SCALE GENOMIC DNA]</scope>
    <source>
        <strain evidence="2 3">KU-64</strain>
    </source>
</reference>
<proteinExistence type="predicted"/>